<evidence type="ECO:0000313" key="1">
    <source>
        <dbReference type="EMBL" id="AVH79518.1"/>
    </source>
</evidence>
<evidence type="ECO:0008006" key="2">
    <source>
        <dbReference type="Google" id="ProtNLM"/>
    </source>
</evidence>
<accession>A0A2P0ZGE3</accession>
<proteinExistence type="predicted"/>
<organism evidence="1">
    <name type="scientific">Synechococcus sp. PCC 9341</name>
    <dbReference type="NCBI Taxonomy" id="2099386"/>
    <lineage>
        <taxon>Bacteria</taxon>
        <taxon>Bacillati</taxon>
        <taxon>Cyanobacteriota</taxon>
        <taxon>Cyanophyceae</taxon>
        <taxon>Synechococcales</taxon>
        <taxon>Synechococcaceae</taxon>
        <taxon>Synechococcus</taxon>
    </lineage>
</organism>
<protein>
    <recommendedName>
        <fullName evidence="2">Nitrogen fixation protein</fullName>
    </recommendedName>
</protein>
<sequence length="148" mass="16471">MENFNSQKTTLCPSSNRPDLPNSIVFGVINGTVENPRVTYLKKPQSVTEELMALAAPVTAAEVFRTATTCANNQCVHFDGSNCRLAQRVVDQFPVVEDKLPACSIRRDCRWFQQEGKEACMRCPQIITDNYNASELVRKVSMPTAIGE</sequence>
<name>A0A2P0ZGE3_9SYNE</name>
<reference evidence="1" key="1">
    <citation type="journal article" date="2018" name="Science">
        <title>Natural noncanonical protein splicing yields products with diverse ?-amino acid residues.</title>
        <authorList>
            <person name="Morinaka B.I."/>
            <person name="Lakis E."/>
            <person name="Verest M."/>
            <person name="Helf M.J."/>
            <person name="Scalvenzi T."/>
            <person name="Vagstad A.L."/>
            <person name="Sims J."/>
            <person name="Sunagawa S."/>
            <person name="Gugger M."/>
            <person name="Piel J."/>
        </authorList>
    </citation>
    <scope>NUCLEOTIDE SEQUENCE</scope>
    <source>
        <strain evidence="1">PCC 9341</strain>
    </source>
</reference>
<dbReference type="EMBL" id="MG373769">
    <property type="protein sequence ID" value="AVH79518.1"/>
    <property type="molecule type" value="Genomic_DNA"/>
</dbReference>
<dbReference type="AlphaFoldDB" id="A0A2P0ZGE3"/>